<keyword evidence="2" id="KW-0812">Transmembrane</keyword>
<feature type="coiled-coil region" evidence="1">
    <location>
        <begin position="183"/>
        <end position="241"/>
    </location>
</feature>
<dbReference type="Proteomes" id="UP000494261">
    <property type="component" value="Unassembled WGS sequence"/>
</dbReference>
<organism evidence="3 4">
    <name type="scientific">Burkholderia aenigmatica</name>
    <dbReference type="NCBI Taxonomy" id="2015348"/>
    <lineage>
        <taxon>Bacteria</taxon>
        <taxon>Pseudomonadati</taxon>
        <taxon>Pseudomonadota</taxon>
        <taxon>Betaproteobacteria</taxon>
        <taxon>Burkholderiales</taxon>
        <taxon>Burkholderiaceae</taxon>
        <taxon>Burkholderia</taxon>
        <taxon>Burkholderia cepacia complex</taxon>
    </lineage>
</organism>
<keyword evidence="2" id="KW-1133">Transmembrane helix</keyword>
<evidence type="ECO:0000313" key="3">
    <source>
        <dbReference type="EMBL" id="VWC54310.1"/>
    </source>
</evidence>
<reference evidence="3 4" key="1">
    <citation type="submission" date="2019-09" db="EMBL/GenBank/DDBJ databases">
        <authorList>
            <person name="Depoorter E."/>
        </authorList>
    </citation>
    <scope>NUCLEOTIDE SEQUENCE [LARGE SCALE GENOMIC DNA]</scope>
    <source>
        <strain evidence="3">LMG 13014</strain>
    </source>
</reference>
<evidence type="ECO:0000256" key="1">
    <source>
        <dbReference type="SAM" id="Coils"/>
    </source>
</evidence>
<sequence length="243" mass="27333">MQKSGNLVMILTPLIWMCELSRCWVIFNFVIENIMAKNLLDLIPLSKEAAIVVITAGATVIATAGVVWAACDKFYSVQMASAIDRYKSDNEELRSKIRDQAKGLGQNDLNVVRLQSLEQAIEQYKKALSDERVRSVGLEAQVNQLSQGSRDVKQTSDSCAAEVENLKMDNARLNEYALKIAPFVNKRNQIQVIENNKDSVEAKLAELEGDHIGRSFNTEKIAQLKRVSAEYQQQILQLQQCER</sequence>
<name>A0A6P2T7J6_9BURK</name>
<keyword evidence="2" id="KW-0472">Membrane</keyword>
<evidence type="ECO:0000256" key="2">
    <source>
        <dbReference type="SAM" id="Phobius"/>
    </source>
</evidence>
<dbReference type="EMBL" id="CABVQC010000129">
    <property type="protein sequence ID" value="VWC54310.1"/>
    <property type="molecule type" value="Genomic_DNA"/>
</dbReference>
<protein>
    <submittedName>
        <fullName evidence="3">Uncharacterized protein</fullName>
    </submittedName>
</protein>
<proteinExistence type="predicted"/>
<keyword evidence="1" id="KW-0175">Coiled coil</keyword>
<feature type="transmembrane region" description="Helical" evidence="2">
    <location>
        <begin position="51"/>
        <end position="71"/>
    </location>
</feature>
<accession>A0A6P2T7J6</accession>
<dbReference type="AlphaFoldDB" id="A0A6P2T7J6"/>
<feature type="transmembrane region" description="Helical" evidence="2">
    <location>
        <begin position="7"/>
        <end position="31"/>
    </location>
</feature>
<gene>
    <name evidence="3" type="ORF">BLA13014_08322</name>
</gene>
<evidence type="ECO:0000313" key="4">
    <source>
        <dbReference type="Proteomes" id="UP000494261"/>
    </source>
</evidence>